<dbReference type="OrthoDB" id="2994945at2759"/>
<sequence>MGRKKTGTTANDICNFLLRLQDHCPPGSIIIMDNAPIHGGDDFERVRLLIKESAKKLDTEFLPKYSPFLNPIELAFNILKTHAITEKMTPEICQKSFLHCQKFYQTCTHMQPITGNIIKDPENFFQVPQLS</sequence>
<dbReference type="Proteomes" id="UP000037035">
    <property type="component" value="Unassembled WGS sequence"/>
</dbReference>
<proteinExistence type="predicted"/>
<comment type="caution">
    <text evidence="2">The sequence shown here is derived from an EMBL/GenBank/DDBJ whole genome shotgun (WGS) entry which is preliminary data.</text>
</comment>
<dbReference type="Pfam" id="PF13358">
    <property type="entry name" value="DDE_3"/>
    <property type="match status" value="1"/>
</dbReference>
<dbReference type="InterPro" id="IPR036397">
    <property type="entry name" value="RNaseH_sf"/>
</dbReference>
<organism evidence="2 3">
    <name type="scientific">Puccinia sorghi</name>
    <dbReference type="NCBI Taxonomy" id="27349"/>
    <lineage>
        <taxon>Eukaryota</taxon>
        <taxon>Fungi</taxon>
        <taxon>Dikarya</taxon>
        <taxon>Basidiomycota</taxon>
        <taxon>Pucciniomycotina</taxon>
        <taxon>Pucciniomycetes</taxon>
        <taxon>Pucciniales</taxon>
        <taxon>Pucciniaceae</taxon>
        <taxon>Puccinia</taxon>
    </lineage>
</organism>
<dbReference type="VEuPathDB" id="FungiDB:VP01_132g12"/>
<evidence type="ECO:0000259" key="1">
    <source>
        <dbReference type="Pfam" id="PF13358"/>
    </source>
</evidence>
<dbReference type="InterPro" id="IPR038717">
    <property type="entry name" value="Tc1-like_DDE_dom"/>
</dbReference>
<accession>A0A0L6VMN4</accession>
<feature type="domain" description="Tc1-like transposase DDE" evidence="1">
    <location>
        <begin position="8"/>
        <end position="87"/>
    </location>
</feature>
<keyword evidence="3" id="KW-1185">Reference proteome</keyword>
<dbReference type="AlphaFoldDB" id="A0A0L6VMN4"/>
<dbReference type="EMBL" id="LAVV01003666">
    <property type="protein sequence ID" value="KNZ61959.1"/>
    <property type="molecule type" value="Genomic_DNA"/>
</dbReference>
<evidence type="ECO:0000313" key="3">
    <source>
        <dbReference type="Proteomes" id="UP000037035"/>
    </source>
</evidence>
<dbReference type="GO" id="GO:0003676">
    <property type="term" value="F:nucleic acid binding"/>
    <property type="evidence" value="ECO:0007669"/>
    <property type="project" value="InterPro"/>
</dbReference>
<gene>
    <name evidence="2" type="ORF">VP01_132g12</name>
</gene>
<reference evidence="2 3" key="1">
    <citation type="submission" date="2015-08" db="EMBL/GenBank/DDBJ databases">
        <title>Next Generation Sequencing and Analysis of the Genome of Puccinia sorghi L Schw, the Causal Agent of Maize Common Rust.</title>
        <authorList>
            <person name="Rochi L."/>
            <person name="Burguener G."/>
            <person name="Darino M."/>
            <person name="Turjanski A."/>
            <person name="Kreff E."/>
            <person name="Dieguez M.J."/>
            <person name="Sacco F."/>
        </authorList>
    </citation>
    <scope>NUCLEOTIDE SEQUENCE [LARGE SCALE GENOMIC DNA]</scope>
    <source>
        <strain evidence="2 3">RO10H11247</strain>
    </source>
</reference>
<dbReference type="Gene3D" id="3.30.420.10">
    <property type="entry name" value="Ribonuclease H-like superfamily/Ribonuclease H"/>
    <property type="match status" value="1"/>
</dbReference>
<name>A0A0L6VMN4_9BASI</name>
<evidence type="ECO:0000313" key="2">
    <source>
        <dbReference type="EMBL" id="KNZ61959.1"/>
    </source>
</evidence>
<protein>
    <recommendedName>
        <fullName evidence="1">Tc1-like transposase DDE domain-containing protein</fullName>
    </recommendedName>
</protein>